<organism evidence="1 2">
    <name type="scientific">Pyrococcus horikoshii (strain ATCC 700860 / DSM 12428 / JCM 9974 / NBRC 100139 / OT-3)</name>
    <dbReference type="NCBI Taxonomy" id="70601"/>
    <lineage>
        <taxon>Archaea</taxon>
        <taxon>Methanobacteriati</taxon>
        <taxon>Methanobacteriota</taxon>
        <taxon>Thermococci</taxon>
        <taxon>Thermococcales</taxon>
        <taxon>Thermococcaceae</taxon>
        <taxon>Pyrococcus</taxon>
    </lineage>
</organism>
<evidence type="ECO:0000313" key="1">
    <source>
        <dbReference type="EMBL" id="BAA29371.1"/>
    </source>
</evidence>
<dbReference type="AlphaFoldDB" id="O58036"/>
<protein>
    <submittedName>
        <fullName evidence="1">Uncharacterized protein</fullName>
    </submittedName>
</protein>
<reference evidence="1 2" key="1">
    <citation type="journal article" date="1998" name="DNA Res.">
        <title>Complete sequence and gene organization of the genome of a hyper-thermophilic archaebacterium, Pyrococcus horikoshii OT3.</title>
        <authorList>
            <person name="Kawarabayasi Y."/>
            <person name="Sawada M."/>
            <person name="Horikawa H."/>
            <person name="Haikawa Y."/>
            <person name="Hino Y."/>
            <person name="Yamamoto S."/>
            <person name="Sekine M."/>
            <person name="Baba S."/>
            <person name="Kosugi H."/>
            <person name="Hosoyama A."/>
            <person name="Nagai Y."/>
            <person name="Sakai M."/>
            <person name="Ogura K."/>
            <person name="Otuka R."/>
            <person name="Nakazawa H."/>
            <person name="Takamiya M."/>
            <person name="Ohfuku Y."/>
            <person name="Funahashi T."/>
            <person name="Tanaka T."/>
            <person name="Kudoh Y."/>
            <person name="Yamazaki J."/>
            <person name="Kushida N."/>
            <person name="Oguchi A."/>
            <person name="Aoki K."/>
            <person name="Nakamura Y."/>
            <person name="Robb T.F."/>
            <person name="Horikoshi K."/>
            <person name="Masuchi Y."/>
            <person name="Shizuya H."/>
            <person name="Kikuchi H."/>
        </authorList>
    </citation>
    <scope>NUCLEOTIDE SEQUENCE [LARGE SCALE GENOMIC DNA]</scope>
    <source>
        <strain evidence="2">ATCC 700860 / DSM 12428 / JCM 9974 / NBRC 100139 / OT-3</strain>
    </source>
</reference>
<dbReference type="Proteomes" id="UP000000752">
    <property type="component" value="Chromosome"/>
</dbReference>
<dbReference type="PIR" id="D71455">
    <property type="entry name" value="D71455"/>
</dbReference>
<dbReference type="KEGG" id="pho:PH0298"/>
<sequence>MVKMDKKIVTLAVILVAVLVYAMKTASIPPAYVEGSAEIFLMNNKTVTIVEKDGWGLFTLTIKPKISDFTLEIEFPEGTKYLIKKNGKELRGENTFSTKISGNTELIVNFQLPKDKTERLYREEGEYYIKIKTTKLPFWNAEYTIYLIPRKEKS</sequence>
<dbReference type="EnsemblBacteria" id="BAA29371">
    <property type="protein sequence ID" value="BAA29371"/>
    <property type="gene ID" value="BAA29371"/>
</dbReference>
<proteinExistence type="predicted"/>
<dbReference type="eggNOG" id="arCOG05866">
    <property type="taxonomic scope" value="Archaea"/>
</dbReference>
<gene>
    <name evidence="1" type="ordered locus">PH0298</name>
</gene>
<name>O58036_PYRHO</name>
<evidence type="ECO:0000313" key="2">
    <source>
        <dbReference type="Proteomes" id="UP000000752"/>
    </source>
</evidence>
<dbReference type="EMBL" id="BA000001">
    <property type="protein sequence ID" value="BAA29371.1"/>
    <property type="molecule type" value="Genomic_DNA"/>
</dbReference>
<keyword evidence="2" id="KW-1185">Reference proteome</keyword>
<accession>O58036</accession>